<dbReference type="PANTHER" id="PTHR42781:SF4">
    <property type="entry name" value="SPERMIDINE_PUTRESCINE IMPORT ATP-BINDING PROTEIN POTA"/>
    <property type="match status" value="1"/>
</dbReference>
<feature type="domain" description="ABC transporter" evidence="5">
    <location>
        <begin position="3"/>
        <end position="231"/>
    </location>
</feature>
<dbReference type="InterPro" id="IPR003593">
    <property type="entry name" value="AAA+_ATPase"/>
</dbReference>
<dbReference type="InterPro" id="IPR008995">
    <property type="entry name" value="Mo/tungstate-bd_C_term_dom"/>
</dbReference>
<evidence type="ECO:0000256" key="1">
    <source>
        <dbReference type="ARBA" id="ARBA00022448"/>
    </source>
</evidence>
<name>A0ABW2QM55_9BURK</name>
<dbReference type="Gene3D" id="3.40.50.300">
    <property type="entry name" value="P-loop containing nucleotide triphosphate hydrolases"/>
    <property type="match status" value="1"/>
</dbReference>
<dbReference type="InterPro" id="IPR003439">
    <property type="entry name" value="ABC_transporter-like_ATP-bd"/>
</dbReference>
<keyword evidence="2" id="KW-0472">Membrane</keyword>
<dbReference type="EMBL" id="JBHTCA010000008">
    <property type="protein sequence ID" value="MFC7409727.1"/>
    <property type="molecule type" value="Genomic_DNA"/>
</dbReference>
<evidence type="ECO:0000259" key="5">
    <source>
        <dbReference type="PROSITE" id="PS50893"/>
    </source>
</evidence>
<keyword evidence="7" id="KW-1185">Reference proteome</keyword>
<evidence type="ECO:0000256" key="2">
    <source>
        <dbReference type="ARBA" id="ARBA00022475"/>
    </source>
</evidence>
<dbReference type="GO" id="GO:0005524">
    <property type="term" value="F:ATP binding"/>
    <property type="evidence" value="ECO:0007669"/>
    <property type="project" value="UniProtKB-KW"/>
</dbReference>
<dbReference type="PROSITE" id="PS00211">
    <property type="entry name" value="ABC_TRANSPORTER_1"/>
    <property type="match status" value="1"/>
</dbReference>
<reference evidence="7" key="1">
    <citation type="journal article" date="2019" name="Int. J. Syst. Evol. Microbiol.">
        <title>The Global Catalogue of Microorganisms (GCM) 10K type strain sequencing project: providing services to taxonomists for standard genome sequencing and annotation.</title>
        <authorList>
            <consortium name="The Broad Institute Genomics Platform"/>
            <consortium name="The Broad Institute Genome Sequencing Center for Infectious Disease"/>
            <person name="Wu L."/>
            <person name="Ma J."/>
        </authorList>
    </citation>
    <scope>NUCLEOTIDE SEQUENCE [LARGE SCALE GENOMIC DNA]</scope>
    <source>
        <strain evidence="7">CGMCC 1.12371</strain>
    </source>
</reference>
<keyword evidence="4 6" id="KW-0067">ATP-binding</keyword>
<gene>
    <name evidence="6" type="ORF">ACFQPB_12720</name>
</gene>
<dbReference type="SUPFAM" id="SSF50331">
    <property type="entry name" value="MOP-like"/>
    <property type="match status" value="1"/>
</dbReference>
<evidence type="ECO:0000313" key="6">
    <source>
        <dbReference type="EMBL" id="MFC7409727.1"/>
    </source>
</evidence>
<dbReference type="PANTHER" id="PTHR42781">
    <property type="entry name" value="SPERMIDINE/PUTRESCINE IMPORT ATP-BINDING PROTEIN POTA"/>
    <property type="match status" value="1"/>
</dbReference>
<keyword evidence="3" id="KW-0547">Nucleotide-binding</keyword>
<protein>
    <submittedName>
        <fullName evidence="6">ABC transporter ATP-binding protein</fullName>
    </submittedName>
</protein>
<organism evidence="6 7">
    <name type="scientific">Hydrogenophaga atypica</name>
    <dbReference type="NCBI Taxonomy" id="249409"/>
    <lineage>
        <taxon>Bacteria</taxon>
        <taxon>Pseudomonadati</taxon>
        <taxon>Pseudomonadota</taxon>
        <taxon>Betaproteobacteria</taxon>
        <taxon>Burkholderiales</taxon>
        <taxon>Comamonadaceae</taxon>
        <taxon>Hydrogenophaga</taxon>
    </lineage>
</organism>
<dbReference type="InterPro" id="IPR017871">
    <property type="entry name" value="ABC_transporter-like_CS"/>
</dbReference>
<sequence>MTLRVHIAQETPMRLRGGFHCEPGQMVALVGPSGAGKTSLMRAIAGLMRPQHARITVGDACWCDSAAGLFVPPQQRRVGLVFQDYALMPHMTAQHNVALPLHGPDRLARAADMLRRVGLAPELYTRRPAQLSGGQQQRVAVARALVRDPAVLLLDEPFSAVDQMNRRTLYALLAELREDIAVPMVLVTHDLTEARLLADELVVMADGEVLQQGRPEVIHRSPRNARVADLVGIVNRFEGRWEGAADAPGWGLMRWLGAAGDGPQLRVRDKGKVERDQHVTWVIPGEGLALCDGTPPTDPRWLCLLAQVLTQHHLGDVTLLRLQTDQPTGTTLQLMLTGQPHTQLPAVGDTVRLRLDLSLVHIMPSRTVSA</sequence>
<dbReference type="InterPro" id="IPR027417">
    <property type="entry name" value="P-loop_NTPase"/>
</dbReference>
<dbReference type="PROSITE" id="PS50893">
    <property type="entry name" value="ABC_TRANSPORTER_2"/>
    <property type="match status" value="1"/>
</dbReference>
<dbReference type="Pfam" id="PF00005">
    <property type="entry name" value="ABC_tran"/>
    <property type="match status" value="1"/>
</dbReference>
<keyword evidence="2" id="KW-1003">Cell membrane</keyword>
<comment type="caution">
    <text evidence="6">The sequence shown here is derived from an EMBL/GenBank/DDBJ whole genome shotgun (WGS) entry which is preliminary data.</text>
</comment>
<dbReference type="InterPro" id="IPR050093">
    <property type="entry name" value="ABC_SmlMolc_Importer"/>
</dbReference>
<keyword evidence="1" id="KW-0813">Transport</keyword>
<dbReference type="RefSeq" id="WP_382223802.1">
    <property type="nucleotide sequence ID" value="NZ_JBHTCA010000008.1"/>
</dbReference>
<evidence type="ECO:0000256" key="3">
    <source>
        <dbReference type="ARBA" id="ARBA00022741"/>
    </source>
</evidence>
<dbReference type="SUPFAM" id="SSF52540">
    <property type="entry name" value="P-loop containing nucleoside triphosphate hydrolases"/>
    <property type="match status" value="1"/>
</dbReference>
<evidence type="ECO:0000256" key="4">
    <source>
        <dbReference type="ARBA" id="ARBA00022840"/>
    </source>
</evidence>
<accession>A0ABW2QM55</accession>
<evidence type="ECO:0000313" key="7">
    <source>
        <dbReference type="Proteomes" id="UP001596501"/>
    </source>
</evidence>
<proteinExistence type="predicted"/>
<dbReference type="SMART" id="SM00382">
    <property type="entry name" value="AAA"/>
    <property type="match status" value="1"/>
</dbReference>
<dbReference type="Proteomes" id="UP001596501">
    <property type="component" value="Unassembled WGS sequence"/>
</dbReference>